<dbReference type="PhylomeDB" id="A0A0D2WS55"/>
<gene>
    <name evidence="3" type="ORF">CAOG_005461</name>
</gene>
<dbReference type="InParanoid" id="A0A0D2WS55"/>
<evidence type="ECO:0000256" key="2">
    <source>
        <dbReference type="SAM" id="MobiDB-lite"/>
    </source>
</evidence>
<reference evidence="4" key="1">
    <citation type="submission" date="2011-02" db="EMBL/GenBank/DDBJ databases">
        <title>The Genome Sequence of Capsaspora owczarzaki ATCC 30864.</title>
        <authorList>
            <person name="Russ C."/>
            <person name="Cuomo C."/>
            <person name="Burger G."/>
            <person name="Gray M.W."/>
            <person name="Holland P.W.H."/>
            <person name="King N."/>
            <person name="Lang F.B.F."/>
            <person name="Roger A.J."/>
            <person name="Ruiz-Trillo I."/>
            <person name="Young S.K."/>
            <person name="Zeng Q."/>
            <person name="Gargeya S."/>
            <person name="Alvarado L."/>
            <person name="Berlin A."/>
            <person name="Chapman S.B."/>
            <person name="Chen Z."/>
            <person name="Freedman E."/>
            <person name="Gellesch M."/>
            <person name="Goldberg J."/>
            <person name="Griggs A."/>
            <person name="Gujja S."/>
            <person name="Heilman E."/>
            <person name="Heiman D."/>
            <person name="Howarth C."/>
            <person name="Mehta T."/>
            <person name="Neiman D."/>
            <person name="Pearson M."/>
            <person name="Roberts A."/>
            <person name="Saif S."/>
            <person name="Shea T."/>
            <person name="Shenoy N."/>
            <person name="Sisk P."/>
            <person name="Stolte C."/>
            <person name="Sykes S."/>
            <person name="White J."/>
            <person name="Yandava C."/>
            <person name="Haas B."/>
            <person name="Nusbaum C."/>
            <person name="Birren B."/>
        </authorList>
    </citation>
    <scope>NUCLEOTIDE SEQUENCE</scope>
    <source>
        <strain evidence="4">ATCC 30864</strain>
    </source>
</reference>
<dbReference type="EMBL" id="KE346368">
    <property type="protein sequence ID" value="KJE94920.1"/>
    <property type="molecule type" value="Genomic_DNA"/>
</dbReference>
<name>A0A0D2WS55_CAPO3</name>
<feature type="compositionally biased region" description="Low complexity" evidence="2">
    <location>
        <begin position="1"/>
        <end position="31"/>
    </location>
</feature>
<dbReference type="InterPro" id="IPR052980">
    <property type="entry name" value="Crinkler_effector"/>
</dbReference>
<evidence type="ECO:0000313" key="3">
    <source>
        <dbReference type="EMBL" id="KJE94920.1"/>
    </source>
</evidence>
<dbReference type="Proteomes" id="UP000008743">
    <property type="component" value="Unassembled WGS sequence"/>
</dbReference>
<organism evidence="3 4">
    <name type="scientific">Capsaspora owczarzaki (strain ATCC 30864)</name>
    <dbReference type="NCBI Taxonomy" id="595528"/>
    <lineage>
        <taxon>Eukaryota</taxon>
        <taxon>Filasterea</taxon>
        <taxon>Capsaspora</taxon>
    </lineage>
</organism>
<dbReference type="PANTHER" id="PTHR33129:SF1">
    <property type="entry name" value="ATP-BINDING PROTEIN"/>
    <property type="match status" value="1"/>
</dbReference>
<evidence type="ECO:0000256" key="1">
    <source>
        <dbReference type="SAM" id="Coils"/>
    </source>
</evidence>
<dbReference type="RefSeq" id="XP_004346134.2">
    <property type="nucleotide sequence ID" value="XM_004346084.2"/>
</dbReference>
<protein>
    <submittedName>
        <fullName evidence="3">Uncharacterized protein</fullName>
    </submittedName>
</protein>
<keyword evidence="4" id="KW-1185">Reference proteome</keyword>
<feature type="region of interest" description="Disordered" evidence="2">
    <location>
        <begin position="1"/>
        <end position="48"/>
    </location>
</feature>
<keyword evidence="1" id="KW-0175">Coiled coil</keyword>
<dbReference type="STRING" id="595528.A0A0D2WS55"/>
<feature type="compositionally biased region" description="Basic and acidic residues" evidence="2">
    <location>
        <begin position="34"/>
        <end position="48"/>
    </location>
</feature>
<evidence type="ECO:0000313" key="4">
    <source>
        <dbReference type="Proteomes" id="UP000008743"/>
    </source>
</evidence>
<sequence length="647" mass="73075">MSQSSDSQASHLSTSPARRPRSPSAAARSPSEVQRPRVEQPHGADSERATLEVAMARLSSALKENLRYFDSLATTVRDSGNIAQDQRLHAMTPARQDPNLRDAVAALQAENQRLQAESQRLLAESQAETRRLQAESQRLQAENSRFKRLQAQALGEHPLGDNDLLVTFWRALLAGQVTEQPHRVNGVDFVFLVLPDDVVWMGKRRMGRTLMVRECYPALFDIITNSGAERQPWVVIGNPGIGKTFFSAYFLYRIVQRWRDDPQSELTVVYEPAQLEAKPRYLLCSDQTVSKGSILSDHFALALDSLKTWYLVDGHAAGLYDAQTLLVTYPRREFYKELEKDSMPRRYMPVWSKDEIFACLHQQNATPENMRDAEMRFSRWGGIARQVFKAETLQNSERPLQEAINSCKIENIRSAVDKPAGEQEASHRIVHIDVLPSTTCPYQETRLLFASDWVVEQYLHRSFTEEHANLVHFLGAVNDLAPYASLRGQLLEKYAHSIIPQGGSFQIRDLSNTQAAVSTLVIPPLTRVLFQALNQVDLQSSNMYFQPTASNHPAIDAVISPNKFLQMTVSLNHPIKAQRLAEAVRLVPAPELYFVVPYQIFNDFKAQDYHSVAGQKLLDTPQNVRYVRQFALSLSLSTIPRPAPSNT</sequence>
<dbReference type="OrthoDB" id="2153037at2759"/>
<dbReference type="eggNOG" id="ENOG502R5I5">
    <property type="taxonomic scope" value="Eukaryota"/>
</dbReference>
<dbReference type="AlphaFoldDB" id="A0A0D2WS55"/>
<dbReference type="PANTHER" id="PTHR33129">
    <property type="entry name" value="PROTEIN KINASE DOMAIN-CONTAINING PROTEIN-RELATED"/>
    <property type="match status" value="1"/>
</dbReference>
<accession>A0A0D2WS55</accession>
<feature type="coiled-coil region" evidence="1">
    <location>
        <begin position="97"/>
        <end position="152"/>
    </location>
</feature>
<proteinExistence type="predicted"/>